<proteinExistence type="predicted"/>
<keyword evidence="2" id="KW-1185">Reference proteome</keyword>
<reference evidence="1 2" key="1">
    <citation type="journal article" date="2020" name="Cell">
        <title>Large-Scale Comparative Analyses of Tick Genomes Elucidate Their Genetic Diversity and Vector Capacities.</title>
        <authorList>
            <consortium name="Tick Genome and Microbiome Consortium (TIGMIC)"/>
            <person name="Jia N."/>
            <person name="Wang J."/>
            <person name="Shi W."/>
            <person name="Du L."/>
            <person name="Sun Y."/>
            <person name="Zhan W."/>
            <person name="Jiang J.F."/>
            <person name="Wang Q."/>
            <person name="Zhang B."/>
            <person name="Ji P."/>
            <person name="Bell-Sakyi L."/>
            <person name="Cui X.M."/>
            <person name="Yuan T.T."/>
            <person name="Jiang B.G."/>
            <person name="Yang W.F."/>
            <person name="Lam T.T."/>
            <person name="Chang Q.C."/>
            <person name="Ding S.J."/>
            <person name="Wang X.J."/>
            <person name="Zhu J.G."/>
            <person name="Ruan X.D."/>
            <person name="Zhao L."/>
            <person name="Wei J.T."/>
            <person name="Ye R.Z."/>
            <person name="Que T.C."/>
            <person name="Du C.H."/>
            <person name="Zhou Y.H."/>
            <person name="Cheng J.X."/>
            <person name="Dai P.F."/>
            <person name="Guo W.B."/>
            <person name="Han X.H."/>
            <person name="Huang E.J."/>
            <person name="Li L.F."/>
            <person name="Wei W."/>
            <person name="Gao Y.C."/>
            <person name="Liu J.Z."/>
            <person name="Shao H.Z."/>
            <person name="Wang X."/>
            <person name="Wang C.C."/>
            <person name="Yang T.C."/>
            <person name="Huo Q.B."/>
            <person name="Li W."/>
            <person name="Chen H.Y."/>
            <person name="Chen S.E."/>
            <person name="Zhou L.G."/>
            <person name="Ni X.B."/>
            <person name="Tian J.H."/>
            <person name="Sheng Y."/>
            <person name="Liu T."/>
            <person name="Pan Y.S."/>
            <person name="Xia L.Y."/>
            <person name="Li J."/>
            <person name="Zhao F."/>
            <person name="Cao W.C."/>
        </authorList>
    </citation>
    <scope>NUCLEOTIDE SEQUENCE [LARGE SCALE GENOMIC DNA]</scope>
    <source>
        <strain evidence="1">Iper-2018</strain>
    </source>
</reference>
<organism evidence="1 2">
    <name type="scientific">Ixodes persulcatus</name>
    <name type="common">Taiga tick</name>
    <dbReference type="NCBI Taxonomy" id="34615"/>
    <lineage>
        <taxon>Eukaryota</taxon>
        <taxon>Metazoa</taxon>
        <taxon>Ecdysozoa</taxon>
        <taxon>Arthropoda</taxon>
        <taxon>Chelicerata</taxon>
        <taxon>Arachnida</taxon>
        <taxon>Acari</taxon>
        <taxon>Parasitiformes</taxon>
        <taxon>Ixodida</taxon>
        <taxon>Ixodoidea</taxon>
        <taxon>Ixodidae</taxon>
        <taxon>Ixodinae</taxon>
        <taxon>Ixodes</taxon>
    </lineage>
</organism>
<dbReference type="Proteomes" id="UP000805193">
    <property type="component" value="Unassembled WGS sequence"/>
</dbReference>
<name>A0AC60PZT8_IXOPE</name>
<protein>
    <submittedName>
        <fullName evidence="1">Uncharacterized protein</fullName>
    </submittedName>
</protein>
<sequence length="146" mass="16862">MEKDIEEYRQPWESNEHWELRKEFLLAHAGKYDENRLLCLAQAFANVELLGCAYPKDVMMQISELAKDVTSLTGVQEKRKENCKVLFVKGEDVKGEDVKSKSRSHNELGTYTCHSNAPPRFRGGYRGRNQHYQGDGRMSAASFFQR</sequence>
<dbReference type="EMBL" id="JABSTQ010009742">
    <property type="protein sequence ID" value="KAG0426239.1"/>
    <property type="molecule type" value="Genomic_DNA"/>
</dbReference>
<evidence type="ECO:0000313" key="2">
    <source>
        <dbReference type="Proteomes" id="UP000805193"/>
    </source>
</evidence>
<evidence type="ECO:0000313" key="1">
    <source>
        <dbReference type="EMBL" id="KAG0426239.1"/>
    </source>
</evidence>
<comment type="caution">
    <text evidence="1">The sequence shown here is derived from an EMBL/GenBank/DDBJ whole genome shotgun (WGS) entry which is preliminary data.</text>
</comment>
<gene>
    <name evidence="1" type="ORF">HPB47_026642</name>
</gene>
<accession>A0AC60PZT8</accession>